<dbReference type="AlphaFoldDB" id="A0A7L4UQX5"/>
<comment type="catalytic activity">
    <reaction evidence="14">
        <text>adenosine(2503) in 23S rRNA + 2 reduced [2Fe-2S]-[ferredoxin] + 2 S-adenosyl-L-methionine = 2-methyladenosine(2503) in 23S rRNA + 5'-deoxyadenosine + L-methionine + 2 oxidized [2Fe-2S]-[ferredoxin] + S-adenosyl-L-homocysteine</text>
        <dbReference type="Rhea" id="RHEA:42916"/>
        <dbReference type="Rhea" id="RHEA-COMP:10000"/>
        <dbReference type="Rhea" id="RHEA-COMP:10001"/>
        <dbReference type="Rhea" id="RHEA-COMP:10152"/>
        <dbReference type="Rhea" id="RHEA-COMP:10282"/>
        <dbReference type="ChEBI" id="CHEBI:17319"/>
        <dbReference type="ChEBI" id="CHEBI:33737"/>
        <dbReference type="ChEBI" id="CHEBI:33738"/>
        <dbReference type="ChEBI" id="CHEBI:57844"/>
        <dbReference type="ChEBI" id="CHEBI:57856"/>
        <dbReference type="ChEBI" id="CHEBI:59789"/>
        <dbReference type="ChEBI" id="CHEBI:74411"/>
        <dbReference type="ChEBI" id="CHEBI:74497"/>
        <dbReference type="EC" id="2.1.1.192"/>
    </reaction>
</comment>
<proteinExistence type="inferred from homology"/>
<comment type="caution">
    <text evidence="14">Lacks conserved residue(s) required for the propagation of feature annotation.</text>
</comment>
<dbReference type="GO" id="GO:0051539">
    <property type="term" value="F:4 iron, 4 sulfur cluster binding"/>
    <property type="evidence" value="ECO:0007669"/>
    <property type="project" value="UniProtKB-UniRule"/>
</dbReference>
<feature type="binding site" evidence="14">
    <location>
        <begin position="159"/>
        <end position="160"/>
    </location>
    <ligand>
        <name>S-adenosyl-L-methionine</name>
        <dbReference type="ChEBI" id="CHEBI:59789"/>
    </ligand>
</feature>
<evidence type="ECO:0000256" key="2">
    <source>
        <dbReference type="ARBA" id="ARBA00007544"/>
    </source>
</evidence>
<dbReference type="Pfam" id="PF21016">
    <property type="entry name" value="RlmN_N"/>
    <property type="match status" value="1"/>
</dbReference>
<keyword evidence="4 14" id="KW-0963">Cytoplasm</keyword>
<dbReference type="PIRSF" id="PIRSF006004">
    <property type="entry name" value="CHP00048"/>
    <property type="match status" value="1"/>
</dbReference>
<keyword evidence="6 14" id="KW-0489">Methyltransferase</keyword>
<keyword evidence="3 14" id="KW-0004">4Fe-4S</keyword>
<dbReference type="FunFam" id="3.20.20.70:FF:000014">
    <property type="entry name" value="Probable dual-specificity RNA methyltransferase RlmN"/>
    <property type="match status" value="1"/>
</dbReference>
<comment type="similarity">
    <text evidence="2 14">Belongs to the radical SAM superfamily. RlmN family.</text>
</comment>
<evidence type="ECO:0000256" key="8">
    <source>
        <dbReference type="ARBA" id="ARBA00022691"/>
    </source>
</evidence>
<dbReference type="GO" id="GO:0019843">
    <property type="term" value="F:rRNA binding"/>
    <property type="evidence" value="ECO:0007669"/>
    <property type="project" value="UniProtKB-UniRule"/>
</dbReference>
<dbReference type="GO" id="GO:0046872">
    <property type="term" value="F:metal ion binding"/>
    <property type="evidence" value="ECO:0007669"/>
    <property type="project" value="UniProtKB-KW"/>
</dbReference>
<reference evidence="16 17" key="1">
    <citation type="submission" date="2018-05" db="EMBL/GenBank/DDBJ databases">
        <title>Genomic Encyclopedia of Type Strains, Phase IV (KMG-IV): sequencing the most valuable type-strain genomes for metagenomic binning, comparative biology and taxonomic classification.</title>
        <authorList>
            <person name="Goeker M."/>
        </authorList>
    </citation>
    <scope>NUCLEOTIDE SEQUENCE [LARGE SCALE GENOMIC DNA]</scope>
    <source>
        <strain evidence="16 17">DSM 28579</strain>
    </source>
</reference>
<evidence type="ECO:0000256" key="1">
    <source>
        <dbReference type="ARBA" id="ARBA00004496"/>
    </source>
</evidence>
<dbReference type="Gene3D" id="3.20.20.70">
    <property type="entry name" value="Aldolase class I"/>
    <property type="match status" value="1"/>
</dbReference>
<evidence type="ECO:0000256" key="7">
    <source>
        <dbReference type="ARBA" id="ARBA00022679"/>
    </source>
</evidence>
<dbReference type="HAMAP" id="MF_01849">
    <property type="entry name" value="RNA_methyltr_RlmN"/>
    <property type="match status" value="1"/>
</dbReference>
<dbReference type="Proteomes" id="UP000251835">
    <property type="component" value="Unassembled WGS sequence"/>
</dbReference>
<dbReference type="InterPro" id="IPR048641">
    <property type="entry name" value="RlmN_N"/>
</dbReference>
<evidence type="ECO:0000256" key="13">
    <source>
        <dbReference type="ARBA" id="ARBA00023157"/>
    </source>
</evidence>
<feature type="binding site" evidence="14">
    <location>
        <begin position="213"/>
        <end position="215"/>
    </location>
    <ligand>
        <name>S-adenosyl-L-methionine</name>
        <dbReference type="ChEBI" id="CHEBI:59789"/>
    </ligand>
</feature>
<dbReference type="OrthoDB" id="9793973at2"/>
<dbReference type="PANTHER" id="PTHR30544:SF5">
    <property type="entry name" value="RADICAL SAM CORE DOMAIN-CONTAINING PROTEIN"/>
    <property type="match status" value="1"/>
</dbReference>
<dbReference type="SFLD" id="SFLDG01062">
    <property type="entry name" value="methyltransferase_(Class_A)"/>
    <property type="match status" value="1"/>
</dbReference>
<dbReference type="PROSITE" id="PS51918">
    <property type="entry name" value="RADICAL_SAM"/>
    <property type="match status" value="1"/>
</dbReference>
<dbReference type="GO" id="GO:0000049">
    <property type="term" value="F:tRNA binding"/>
    <property type="evidence" value="ECO:0007669"/>
    <property type="project" value="UniProtKB-UniRule"/>
</dbReference>
<sequence length="344" mass="39462">MVDKVELYGKTLGELTEIVKKWGMPQYMGKQIAEWLYQHKVYDFAEMTNISKKHRVFLEENASITCPSYIQVSESVDGTKKYLYPVIGKEKFIEAVYIPDEKRNTLCISSQVGCRYACAFCMTGRQGWQGHLTPGEIVNQVANLPEIDELTNIVFMGMGEPFDNPDSVMNTLEILTSEYGLNMSKKRITVSTIGIIPAMRRFLEETGCHLAISIHSPFDEERKKLMPVQKIYPIRDVLDTLREFDFDNHRRVSFEYILFEGINDSDKHVKELVKILQGIRCRINLMRFHPIPNSPLKSPNDQVVYHFKEALINKGLMATVRTSRGMDIEAACGMLSTKKLQSEK</sequence>
<accession>A0A7L4UQX5</accession>
<comment type="catalytic activity">
    <reaction evidence="14">
        <text>adenosine(37) in tRNA + 2 reduced [2Fe-2S]-[ferredoxin] + 2 S-adenosyl-L-methionine = 2-methyladenosine(37) in tRNA + 5'-deoxyadenosine + L-methionine + 2 oxidized [2Fe-2S]-[ferredoxin] + S-adenosyl-L-homocysteine</text>
        <dbReference type="Rhea" id="RHEA:43332"/>
        <dbReference type="Rhea" id="RHEA-COMP:10000"/>
        <dbReference type="Rhea" id="RHEA-COMP:10001"/>
        <dbReference type="Rhea" id="RHEA-COMP:10162"/>
        <dbReference type="Rhea" id="RHEA-COMP:10485"/>
        <dbReference type="ChEBI" id="CHEBI:17319"/>
        <dbReference type="ChEBI" id="CHEBI:33737"/>
        <dbReference type="ChEBI" id="CHEBI:33738"/>
        <dbReference type="ChEBI" id="CHEBI:57844"/>
        <dbReference type="ChEBI" id="CHEBI:57856"/>
        <dbReference type="ChEBI" id="CHEBI:59789"/>
        <dbReference type="ChEBI" id="CHEBI:74411"/>
        <dbReference type="ChEBI" id="CHEBI:74497"/>
        <dbReference type="EC" id="2.1.1.192"/>
    </reaction>
</comment>
<feature type="active site" description="Proton acceptor" evidence="14">
    <location>
        <position position="94"/>
    </location>
</feature>
<dbReference type="InterPro" id="IPR058240">
    <property type="entry name" value="rSAM_sf"/>
</dbReference>
<protein>
    <recommendedName>
        <fullName evidence="14">Probable dual-specificity RNA methyltransferase RlmN</fullName>
        <ecNumber evidence="14">2.1.1.192</ecNumber>
    </recommendedName>
    <alternativeName>
        <fullName evidence="14">23S rRNA (adenine(2503)-C(2))-methyltransferase</fullName>
    </alternativeName>
    <alternativeName>
        <fullName evidence="14">23S rRNA m2A2503 methyltransferase</fullName>
    </alternativeName>
    <alternativeName>
        <fullName evidence="14">Ribosomal RNA large subunit methyltransferase N</fullName>
    </alternativeName>
    <alternativeName>
        <fullName evidence="14">tRNA (adenine(37)-C(2))-methyltransferase</fullName>
    </alternativeName>
    <alternativeName>
        <fullName evidence="14">tRNA m2A37 methyltransferase</fullName>
    </alternativeName>
</protein>
<dbReference type="Gene3D" id="1.10.150.530">
    <property type="match status" value="1"/>
</dbReference>
<keyword evidence="7 14" id="KW-0808">Transferase</keyword>
<keyword evidence="8 14" id="KW-0949">S-adenosyl-L-methionine</keyword>
<gene>
    <name evidence="14" type="primary">rlmN</name>
    <name evidence="16" type="ORF">C7377_1012</name>
</gene>
<keyword evidence="10 14" id="KW-0479">Metal-binding</keyword>
<dbReference type="Pfam" id="PF04055">
    <property type="entry name" value="Radical_SAM"/>
    <property type="match status" value="1"/>
</dbReference>
<evidence type="ECO:0000313" key="16">
    <source>
        <dbReference type="EMBL" id="PVX50699.1"/>
    </source>
</evidence>
<keyword evidence="12 14" id="KW-0411">Iron-sulfur</keyword>
<keyword evidence="11 14" id="KW-0408">Iron</keyword>
<dbReference type="GO" id="GO:0030488">
    <property type="term" value="P:tRNA methylation"/>
    <property type="evidence" value="ECO:0007669"/>
    <property type="project" value="UniProtKB-UniRule"/>
</dbReference>
<dbReference type="NCBIfam" id="TIGR00048">
    <property type="entry name" value="rRNA_mod_RlmN"/>
    <property type="match status" value="1"/>
</dbReference>
<dbReference type="PANTHER" id="PTHR30544">
    <property type="entry name" value="23S RRNA METHYLTRANSFERASE"/>
    <property type="match status" value="1"/>
</dbReference>
<evidence type="ECO:0000313" key="17">
    <source>
        <dbReference type="Proteomes" id="UP000251835"/>
    </source>
</evidence>
<evidence type="ECO:0000256" key="14">
    <source>
        <dbReference type="HAMAP-Rule" id="MF_01849"/>
    </source>
</evidence>
<name>A0A7L4UQX5_BALHA</name>
<evidence type="ECO:0000259" key="15">
    <source>
        <dbReference type="PROSITE" id="PS51918"/>
    </source>
</evidence>
<keyword evidence="13 14" id="KW-1015">Disulfide bond</keyword>
<dbReference type="SUPFAM" id="SSF102114">
    <property type="entry name" value="Radical SAM enzymes"/>
    <property type="match status" value="1"/>
</dbReference>
<feature type="binding site" evidence="14">
    <location>
        <position position="118"/>
    </location>
    <ligand>
        <name>[4Fe-4S] cluster</name>
        <dbReference type="ChEBI" id="CHEBI:49883"/>
        <note>4Fe-4S-S-AdoMet</note>
    </ligand>
</feature>
<evidence type="ECO:0000256" key="5">
    <source>
        <dbReference type="ARBA" id="ARBA00022552"/>
    </source>
</evidence>
<feature type="binding site" evidence="14">
    <location>
        <position position="191"/>
    </location>
    <ligand>
        <name>S-adenosyl-L-methionine</name>
        <dbReference type="ChEBI" id="CHEBI:59789"/>
    </ligand>
</feature>
<evidence type="ECO:0000256" key="9">
    <source>
        <dbReference type="ARBA" id="ARBA00022694"/>
    </source>
</evidence>
<organism evidence="16 17">
    <name type="scientific">Balneicella halophila</name>
    <dbReference type="NCBI Taxonomy" id="1537566"/>
    <lineage>
        <taxon>Bacteria</taxon>
        <taxon>Pseudomonadati</taxon>
        <taxon>Bacteroidota</taxon>
        <taxon>Bacteroidia</taxon>
        <taxon>Bacteroidales</taxon>
        <taxon>Balneicellaceae</taxon>
        <taxon>Balneicella</taxon>
    </lineage>
</organism>
<evidence type="ECO:0000256" key="12">
    <source>
        <dbReference type="ARBA" id="ARBA00023014"/>
    </source>
</evidence>
<comment type="miscellaneous">
    <text evidence="14">Reaction proceeds by a ping-pong mechanism involving intermediate methylation of a conserved cysteine residue.</text>
</comment>
<evidence type="ECO:0000256" key="4">
    <source>
        <dbReference type="ARBA" id="ARBA00022490"/>
    </source>
</evidence>
<dbReference type="GO" id="GO:0070475">
    <property type="term" value="P:rRNA base methylation"/>
    <property type="evidence" value="ECO:0007669"/>
    <property type="project" value="UniProtKB-UniRule"/>
</dbReference>
<dbReference type="EMBL" id="QENZ01000004">
    <property type="protein sequence ID" value="PVX50699.1"/>
    <property type="molecule type" value="Genomic_DNA"/>
</dbReference>
<keyword evidence="9 14" id="KW-0819">tRNA processing</keyword>
<evidence type="ECO:0000256" key="11">
    <source>
        <dbReference type="ARBA" id="ARBA00023004"/>
    </source>
</evidence>
<keyword evidence="5 14" id="KW-0698">rRNA processing</keyword>
<dbReference type="SFLD" id="SFLDF00275">
    <property type="entry name" value="adenosine_C2_methyltransferase"/>
    <property type="match status" value="1"/>
</dbReference>
<feature type="active site" description="S-methylcysteine intermediate" evidence="14">
    <location>
        <position position="332"/>
    </location>
</feature>
<dbReference type="InterPro" id="IPR007197">
    <property type="entry name" value="rSAM"/>
</dbReference>
<dbReference type="GO" id="GO:0002935">
    <property type="term" value="F:tRNA (adenine(37)-C2)-methyltransferase activity"/>
    <property type="evidence" value="ECO:0007669"/>
    <property type="project" value="UniProtKB-UniRule"/>
</dbReference>
<comment type="caution">
    <text evidence="16">The sequence shown here is derived from an EMBL/GenBank/DDBJ whole genome shotgun (WGS) entry which is preliminary data.</text>
</comment>
<dbReference type="SFLD" id="SFLDS00029">
    <property type="entry name" value="Radical_SAM"/>
    <property type="match status" value="1"/>
</dbReference>
<comment type="subcellular location">
    <subcellularLocation>
        <location evidence="1 14">Cytoplasm</location>
    </subcellularLocation>
</comment>
<keyword evidence="17" id="KW-1185">Reference proteome</keyword>
<evidence type="ECO:0000256" key="3">
    <source>
        <dbReference type="ARBA" id="ARBA00022485"/>
    </source>
</evidence>
<evidence type="ECO:0000256" key="10">
    <source>
        <dbReference type="ARBA" id="ARBA00022723"/>
    </source>
</evidence>
<comment type="cofactor">
    <cofactor evidence="14">
        <name>[4Fe-4S] cluster</name>
        <dbReference type="ChEBI" id="CHEBI:49883"/>
    </cofactor>
    <text evidence="14">Binds 1 [4Fe-4S] cluster. The cluster is coordinated with 3 cysteines and an exchangeable S-adenosyl-L-methionine.</text>
</comment>
<dbReference type="RefSeq" id="WP_116496257.1">
    <property type="nucleotide sequence ID" value="NZ_QENZ01000004.1"/>
</dbReference>
<evidence type="ECO:0000256" key="6">
    <source>
        <dbReference type="ARBA" id="ARBA00022603"/>
    </source>
</evidence>
<dbReference type="InterPro" id="IPR013785">
    <property type="entry name" value="Aldolase_TIM"/>
</dbReference>
<dbReference type="InterPro" id="IPR004383">
    <property type="entry name" value="rRNA_lsu_MTrfase_RlmN/Cfr"/>
</dbReference>
<feature type="domain" description="Radical SAM core" evidence="15">
    <location>
        <begin position="100"/>
        <end position="327"/>
    </location>
</feature>
<dbReference type="InterPro" id="IPR027492">
    <property type="entry name" value="RNA_MTrfase_RlmN"/>
</dbReference>
<dbReference type="GO" id="GO:0070040">
    <property type="term" value="F:rRNA (adenine(2503)-C2-)-methyltransferase activity"/>
    <property type="evidence" value="ECO:0007669"/>
    <property type="project" value="UniProtKB-UniRule"/>
</dbReference>
<dbReference type="InterPro" id="IPR040072">
    <property type="entry name" value="Methyltransferase_A"/>
</dbReference>
<dbReference type="EC" id="2.1.1.192" evidence="14"/>
<feature type="binding site" evidence="14">
    <location>
        <position position="114"/>
    </location>
    <ligand>
        <name>[4Fe-4S] cluster</name>
        <dbReference type="ChEBI" id="CHEBI:49883"/>
        <note>4Fe-4S-S-AdoMet</note>
    </ligand>
</feature>
<dbReference type="CDD" id="cd01335">
    <property type="entry name" value="Radical_SAM"/>
    <property type="match status" value="1"/>
</dbReference>
<comment type="function">
    <text evidence="14">Specifically methylates position 2 of adenine 2503 in 23S rRNA and position 2 of adenine 37 in tRNAs.</text>
</comment>
<feature type="binding site" evidence="14">
    <location>
        <position position="289"/>
    </location>
    <ligand>
        <name>S-adenosyl-L-methionine</name>
        <dbReference type="ChEBI" id="CHEBI:59789"/>
    </ligand>
</feature>
<dbReference type="GO" id="GO:0005737">
    <property type="term" value="C:cytoplasm"/>
    <property type="evidence" value="ECO:0007669"/>
    <property type="project" value="UniProtKB-SubCell"/>
</dbReference>
<feature type="binding site" evidence="14">
    <location>
        <position position="121"/>
    </location>
    <ligand>
        <name>[4Fe-4S] cluster</name>
        <dbReference type="ChEBI" id="CHEBI:49883"/>
        <note>4Fe-4S-S-AdoMet</note>
    </ligand>
</feature>